<comment type="caution">
    <text evidence="1">The sequence shown here is derived from an EMBL/GenBank/DDBJ whole genome shotgun (WGS) entry which is preliminary data.</text>
</comment>
<name>A0A1V1NSF2_9BACT</name>
<gene>
    <name evidence="1" type="ORF">OMM_06031</name>
</gene>
<dbReference type="AlphaFoldDB" id="A0A1V1NSF2"/>
<evidence type="ECO:0000313" key="1">
    <source>
        <dbReference type="EMBL" id="ETR65493.1"/>
    </source>
</evidence>
<organism evidence="1 2">
    <name type="scientific">Candidatus Magnetoglobus multicellularis str. Araruama</name>
    <dbReference type="NCBI Taxonomy" id="890399"/>
    <lineage>
        <taxon>Bacteria</taxon>
        <taxon>Pseudomonadati</taxon>
        <taxon>Thermodesulfobacteriota</taxon>
        <taxon>Desulfobacteria</taxon>
        <taxon>Desulfobacterales</taxon>
        <taxon>Desulfobacteraceae</taxon>
        <taxon>Candidatus Magnetoglobus</taxon>
    </lineage>
</organism>
<sequence length="146" mass="17033">MIGVKYGKNSQISAEIECDGDEPIPLNDKHQLIGFNDEYLVCAYNFSNDNPEKINIYYDHNQRFSIPVHFHKKRPTYVTTKENSLFFWEIADKPFVSSKPFIIRGPSIWVMNFNSEIRRKEVVKGIDNKTFVVLLKPDESFKNIAN</sequence>
<proteinExistence type="predicted"/>
<evidence type="ECO:0000313" key="2">
    <source>
        <dbReference type="Proteomes" id="UP000189670"/>
    </source>
</evidence>
<accession>A0A1V1NSF2</accession>
<reference evidence="2" key="1">
    <citation type="submission" date="2012-11" db="EMBL/GenBank/DDBJ databases">
        <authorList>
            <person name="Lucero-Rivera Y.E."/>
            <person name="Tovar-Ramirez D."/>
        </authorList>
    </citation>
    <scope>NUCLEOTIDE SEQUENCE [LARGE SCALE GENOMIC DNA]</scope>
    <source>
        <strain evidence="2">Araruama</strain>
    </source>
</reference>
<protein>
    <submittedName>
        <fullName evidence="1">Uncharacterized protein</fullName>
    </submittedName>
</protein>
<dbReference type="Proteomes" id="UP000189670">
    <property type="component" value="Unassembled WGS sequence"/>
</dbReference>
<dbReference type="EMBL" id="ATBP01002767">
    <property type="protein sequence ID" value="ETR65493.1"/>
    <property type="molecule type" value="Genomic_DNA"/>
</dbReference>